<reference evidence="1 2" key="1">
    <citation type="submission" date="2014-03" db="EMBL/GenBank/DDBJ databases">
        <title>Draft genome of the hookworm Oesophagostomum dentatum.</title>
        <authorList>
            <person name="Mitreva M."/>
        </authorList>
    </citation>
    <scope>NUCLEOTIDE SEQUENCE [LARGE SCALE GENOMIC DNA]</scope>
    <source>
        <strain evidence="1 2">OD-Hann</strain>
    </source>
</reference>
<accession>A0A0B1SE71</accession>
<dbReference type="OrthoDB" id="5773922at2759"/>
<proteinExistence type="predicted"/>
<dbReference type="Proteomes" id="UP000053660">
    <property type="component" value="Unassembled WGS sequence"/>
</dbReference>
<dbReference type="AlphaFoldDB" id="A0A0B1SE71"/>
<dbReference type="EMBL" id="KN574500">
    <property type="protein sequence ID" value="KHJ83219.1"/>
    <property type="molecule type" value="Genomic_DNA"/>
</dbReference>
<keyword evidence="2" id="KW-1185">Reference proteome</keyword>
<protein>
    <submittedName>
        <fullName evidence="1">Uncharacterized protein</fullName>
    </submittedName>
</protein>
<sequence length="60" mass="6986">MRKARVQCRQAGAVLFEKFALQELAVLYHEDGNNEERDDCASEFAAIDEQYPGYFDWKLV</sequence>
<gene>
    <name evidence="1" type="ORF">OESDEN_17084</name>
</gene>
<organism evidence="1 2">
    <name type="scientific">Oesophagostomum dentatum</name>
    <name type="common">Nodular worm</name>
    <dbReference type="NCBI Taxonomy" id="61180"/>
    <lineage>
        <taxon>Eukaryota</taxon>
        <taxon>Metazoa</taxon>
        <taxon>Ecdysozoa</taxon>
        <taxon>Nematoda</taxon>
        <taxon>Chromadorea</taxon>
        <taxon>Rhabditida</taxon>
        <taxon>Rhabditina</taxon>
        <taxon>Rhabditomorpha</taxon>
        <taxon>Strongyloidea</taxon>
        <taxon>Strongylidae</taxon>
        <taxon>Oesophagostomum</taxon>
    </lineage>
</organism>
<evidence type="ECO:0000313" key="1">
    <source>
        <dbReference type="EMBL" id="KHJ83219.1"/>
    </source>
</evidence>
<name>A0A0B1SE71_OESDE</name>
<evidence type="ECO:0000313" key="2">
    <source>
        <dbReference type="Proteomes" id="UP000053660"/>
    </source>
</evidence>